<evidence type="ECO:0000313" key="2">
    <source>
        <dbReference type="Proteomes" id="UP000480854"/>
    </source>
</evidence>
<name>A0A9W7TZS7_9PROT</name>
<dbReference type="Proteomes" id="UP000480854">
    <property type="component" value="Unassembled WGS sequence"/>
</dbReference>
<accession>A0A9W7TZS7</accession>
<sequence>MSLSRSKIAVIQVARQQLGLTEEDYRGILRNCGGVASSKDLNDDGFEAVMFRLSQLGFRSTWNRTNLGYRADMATPRQVAFIRRLWADYTNDTGDDASLGKWLESKFKVSSVRFIPAANAQKVITALKSMQNRKPTGVAA</sequence>
<dbReference type="Pfam" id="PF06252">
    <property type="entry name" value="GemA"/>
    <property type="match status" value="1"/>
</dbReference>
<comment type="caution">
    <text evidence="1">The sequence shown here is derived from an EMBL/GenBank/DDBJ whole genome shotgun (WGS) entry which is preliminary data.</text>
</comment>
<keyword evidence="2" id="KW-1185">Reference proteome</keyword>
<organism evidence="1 2">
    <name type="scientific">Roseomonas genomospecies 6</name>
    <dbReference type="NCBI Taxonomy" id="214106"/>
    <lineage>
        <taxon>Bacteria</taxon>
        <taxon>Pseudomonadati</taxon>
        <taxon>Pseudomonadota</taxon>
        <taxon>Alphaproteobacteria</taxon>
        <taxon>Acetobacterales</taxon>
        <taxon>Roseomonadaceae</taxon>
        <taxon>Roseomonas</taxon>
    </lineage>
</organism>
<dbReference type="AlphaFoldDB" id="A0A9W7TZS7"/>
<dbReference type="OrthoDB" id="7360086at2"/>
<proteinExistence type="predicted"/>
<evidence type="ECO:0000313" key="1">
    <source>
        <dbReference type="EMBL" id="KAA0683346.1"/>
    </source>
</evidence>
<dbReference type="RefSeq" id="WP_149467392.1">
    <property type="nucleotide sequence ID" value="NZ_QOKW01000002.1"/>
</dbReference>
<dbReference type="InterPro" id="IPR009363">
    <property type="entry name" value="Phage_Mu_Gp16"/>
</dbReference>
<gene>
    <name evidence="1" type="ORF">DS843_02830</name>
</gene>
<reference evidence="1 2" key="1">
    <citation type="submission" date="2018-07" db="EMBL/GenBank/DDBJ databases">
        <title>Genome sequence of Azospirillum sp. ATCC 49961.</title>
        <authorList>
            <person name="Sant'Anna F.H."/>
            <person name="Baldani J.I."/>
            <person name="Zilli J.E."/>
            <person name="Reis V.M."/>
            <person name="Hartmann A."/>
            <person name="Cruz L."/>
            <person name="de Souza E.M."/>
            <person name="de Oliveira Pedrosa F."/>
            <person name="Passaglia L.M.P."/>
        </authorList>
    </citation>
    <scope>NUCLEOTIDE SEQUENCE [LARGE SCALE GENOMIC DNA]</scope>
    <source>
        <strain evidence="1 2">ATCC 49961</strain>
    </source>
</reference>
<protein>
    <submittedName>
        <fullName evidence="1">Regulatory protein GemA</fullName>
    </submittedName>
</protein>
<dbReference type="EMBL" id="QOKW01000002">
    <property type="protein sequence ID" value="KAA0683346.1"/>
    <property type="molecule type" value="Genomic_DNA"/>
</dbReference>